<organism evidence="2 3">
    <name type="scientific">Phytophthora megakarya</name>
    <dbReference type="NCBI Taxonomy" id="4795"/>
    <lineage>
        <taxon>Eukaryota</taxon>
        <taxon>Sar</taxon>
        <taxon>Stramenopiles</taxon>
        <taxon>Oomycota</taxon>
        <taxon>Peronosporomycetes</taxon>
        <taxon>Peronosporales</taxon>
        <taxon>Peronosporaceae</taxon>
        <taxon>Phytophthora</taxon>
    </lineage>
</organism>
<keyword evidence="1" id="KW-0732">Signal</keyword>
<evidence type="ECO:0000256" key="1">
    <source>
        <dbReference type="SAM" id="SignalP"/>
    </source>
</evidence>
<name>A0A225VDJ2_9STRA</name>
<evidence type="ECO:0000313" key="2">
    <source>
        <dbReference type="EMBL" id="OWZ02867.1"/>
    </source>
</evidence>
<dbReference type="EMBL" id="NBNE01005889">
    <property type="protein sequence ID" value="OWZ02867.1"/>
    <property type="molecule type" value="Genomic_DNA"/>
</dbReference>
<dbReference type="AlphaFoldDB" id="A0A225VDJ2"/>
<protein>
    <submittedName>
        <fullName evidence="2">Uncharacterized protein</fullName>
    </submittedName>
</protein>
<feature type="signal peptide" evidence="1">
    <location>
        <begin position="1"/>
        <end position="19"/>
    </location>
</feature>
<comment type="caution">
    <text evidence="2">The sequence shown here is derived from an EMBL/GenBank/DDBJ whole genome shotgun (WGS) entry which is preliminary data.</text>
</comment>
<sequence>MKVLIVIGALAALLAPAHADLRQCAGIANYEAGSGPSNYEPSGSLTAAWTQKACAAVGGSIDPKLKGNQKCCTIASSRKDDFGKACTAEKDAKYKPISWVC</sequence>
<dbReference type="Proteomes" id="UP000198211">
    <property type="component" value="Unassembled WGS sequence"/>
</dbReference>
<evidence type="ECO:0000313" key="3">
    <source>
        <dbReference type="Proteomes" id="UP000198211"/>
    </source>
</evidence>
<accession>A0A225VDJ2</accession>
<proteinExistence type="predicted"/>
<feature type="chain" id="PRO_5012262710" evidence="1">
    <location>
        <begin position="20"/>
        <end position="101"/>
    </location>
</feature>
<dbReference type="OrthoDB" id="118307at2759"/>
<gene>
    <name evidence="2" type="ORF">PHMEG_00025500</name>
</gene>
<keyword evidence="3" id="KW-1185">Reference proteome</keyword>
<reference evidence="3" key="1">
    <citation type="submission" date="2017-03" db="EMBL/GenBank/DDBJ databases">
        <title>Phytopthora megakarya and P. palmivora, two closely related causual agents of cacao black pod achieved similar genome size and gene model numbers by different mechanisms.</title>
        <authorList>
            <person name="Ali S."/>
            <person name="Shao J."/>
            <person name="Larry D.J."/>
            <person name="Kronmiller B."/>
            <person name="Shen D."/>
            <person name="Strem M.D."/>
            <person name="Melnick R.L."/>
            <person name="Guiltinan M.J."/>
            <person name="Tyler B.M."/>
            <person name="Meinhardt L.W."/>
            <person name="Bailey B.A."/>
        </authorList>
    </citation>
    <scope>NUCLEOTIDE SEQUENCE [LARGE SCALE GENOMIC DNA]</scope>
    <source>
        <strain evidence="3">zdho120</strain>
    </source>
</reference>